<keyword evidence="6" id="KW-0325">Glycoprotein</keyword>
<evidence type="ECO:0000256" key="5">
    <source>
        <dbReference type="ARBA" id="ARBA00023170"/>
    </source>
</evidence>
<protein>
    <recommendedName>
        <fullName evidence="7">Receptor ligand binding region domain-containing protein</fullName>
    </recommendedName>
</protein>
<reference evidence="8 9" key="1">
    <citation type="journal article" date="2022" name="Gigascience">
        <title>A chromosome-level genome assembly and annotation of the desert horned lizard, Phrynosoma platyrhinos, provides insight into chromosomal rearrangements among reptiles.</title>
        <authorList>
            <person name="Koochekian N."/>
            <person name="Ascanio A."/>
            <person name="Farleigh K."/>
            <person name="Card D.C."/>
            <person name="Schield D.R."/>
            <person name="Castoe T.A."/>
            <person name="Jezkova T."/>
        </authorList>
    </citation>
    <scope>NUCLEOTIDE SEQUENCE [LARGE SCALE GENOMIC DNA]</scope>
    <source>
        <strain evidence="8">NK-2021</strain>
    </source>
</reference>
<evidence type="ECO:0000256" key="1">
    <source>
        <dbReference type="ARBA" id="ARBA00004141"/>
    </source>
</evidence>
<evidence type="ECO:0000256" key="3">
    <source>
        <dbReference type="ARBA" id="ARBA00022989"/>
    </source>
</evidence>
<dbReference type="Gene3D" id="3.40.50.2300">
    <property type="match status" value="1"/>
</dbReference>
<dbReference type="InterPro" id="IPR000337">
    <property type="entry name" value="GPCR_3"/>
</dbReference>
<accession>A0ABQ7TA30</accession>
<evidence type="ECO:0000313" key="9">
    <source>
        <dbReference type="Proteomes" id="UP000826234"/>
    </source>
</evidence>
<dbReference type="Pfam" id="PF01094">
    <property type="entry name" value="ANF_receptor"/>
    <property type="match status" value="1"/>
</dbReference>
<dbReference type="Proteomes" id="UP000826234">
    <property type="component" value="Unassembled WGS sequence"/>
</dbReference>
<evidence type="ECO:0000256" key="2">
    <source>
        <dbReference type="ARBA" id="ARBA00022692"/>
    </source>
</evidence>
<feature type="domain" description="Receptor ligand binding region" evidence="7">
    <location>
        <begin position="114"/>
        <end position="202"/>
    </location>
</feature>
<name>A0ABQ7TA30_PHRPL</name>
<dbReference type="SUPFAM" id="SSF53822">
    <property type="entry name" value="Periplasmic binding protein-like I"/>
    <property type="match status" value="1"/>
</dbReference>
<keyword evidence="9" id="KW-1185">Reference proteome</keyword>
<proteinExistence type="predicted"/>
<dbReference type="PANTHER" id="PTHR24061">
    <property type="entry name" value="CALCIUM-SENSING RECEPTOR-RELATED"/>
    <property type="match status" value="1"/>
</dbReference>
<dbReference type="PANTHER" id="PTHR24061:SF599">
    <property type="entry name" value="G-PROTEIN COUPLED RECEPTORS FAMILY 3 PROFILE DOMAIN-CONTAINING PROTEIN"/>
    <property type="match status" value="1"/>
</dbReference>
<dbReference type="InterPro" id="IPR001828">
    <property type="entry name" value="ANF_lig-bd_rcpt"/>
</dbReference>
<sequence>MEYSHLKETGPWGFASSVVVLPLALAPQAMIEDVDVDVGQQSLNPGEPLPASALARPCGQLGAWCPPSTTRNLHQKWIAVSDMVIFHMVTPGSRIDKMDDQMGMLTKNYQLVFAFVFAIHEININENLLPNTTLQTYIYDNEFNSLEASSDTLDLLSMGQRNTPNYKCVWEKKLIAIIGGLTSPTSLQIANILNIYKIPQVEEQSRYGLSSP</sequence>
<keyword evidence="2" id="KW-0812">Transmembrane</keyword>
<keyword evidence="3" id="KW-1133">Transmembrane helix</keyword>
<evidence type="ECO:0000256" key="4">
    <source>
        <dbReference type="ARBA" id="ARBA00023136"/>
    </source>
</evidence>
<dbReference type="PRINTS" id="PR00248">
    <property type="entry name" value="GPCRMGR"/>
</dbReference>
<keyword evidence="5" id="KW-0675">Receptor</keyword>
<evidence type="ECO:0000256" key="6">
    <source>
        <dbReference type="ARBA" id="ARBA00023180"/>
    </source>
</evidence>
<comment type="subcellular location">
    <subcellularLocation>
        <location evidence="1">Membrane</location>
        <topology evidence="1">Multi-pass membrane protein</topology>
    </subcellularLocation>
</comment>
<comment type="caution">
    <text evidence="8">The sequence shown here is derived from an EMBL/GenBank/DDBJ whole genome shotgun (WGS) entry which is preliminary data.</text>
</comment>
<dbReference type="EMBL" id="JAIPUX010000521">
    <property type="protein sequence ID" value="KAH0626321.1"/>
    <property type="molecule type" value="Genomic_DNA"/>
</dbReference>
<keyword evidence="4" id="KW-0472">Membrane</keyword>
<dbReference type="InterPro" id="IPR028082">
    <property type="entry name" value="Peripla_BP_I"/>
</dbReference>
<dbReference type="InterPro" id="IPR000068">
    <property type="entry name" value="GPCR_3_Ca_sens_rcpt-rel"/>
</dbReference>
<evidence type="ECO:0000259" key="7">
    <source>
        <dbReference type="Pfam" id="PF01094"/>
    </source>
</evidence>
<evidence type="ECO:0000313" key="8">
    <source>
        <dbReference type="EMBL" id="KAH0626321.1"/>
    </source>
</evidence>
<organism evidence="8 9">
    <name type="scientific">Phrynosoma platyrhinos</name>
    <name type="common">Desert horned lizard</name>
    <dbReference type="NCBI Taxonomy" id="52577"/>
    <lineage>
        <taxon>Eukaryota</taxon>
        <taxon>Metazoa</taxon>
        <taxon>Chordata</taxon>
        <taxon>Craniata</taxon>
        <taxon>Vertebrata</taxon>
        <taxon>Euteleostomi</taxon>
        <taxon>Lepidosauria</taxon>
        <taxon>Squamata</taxon>
        <taxon>Bifurcata</taxon>
        <taxon>Unidentata</taxon>
        <taxon>Episquamata</taxon>
        <taxon>Toxicofera</taxon>
        <taxon>Iguania</taxon>
        <taxon>Phrynosomatidae</taxon>
        <taxon>Phrynosomatinae</taxon>
        <taxon>Phrynosoma</taxon>
    </lineage>
</organism>
<gene>
    <name evidence="8" type="ORF">JD844_001244</name>
</gene>